<dbReference type="InterPro" id="IPR040306">
    <property type="entry name" value="Os02g0753200-like"/>
</dbReference>
<feature type="region of interest" description="Disordered" evidence="1">
    <location>
        <begin position="47"/>
        <end position="100"/>
    </location>
</feature>
<dbReference type="EMBL" id="CAUOFW020003959">
    <property type="protein sequence ID" value="CAK9163115.1"/>
    <property type="molecule type" value="Genomic_DNA"/>
</dbReference>
<gene>
    <name evidence="2" type="ORF">ILEXP_LOCUS32080</name>
</gene>
<protein>
    <submittedName>
        <fullName evidence="2">Uncharacterized protein</fullName>
    </submittedName>
</protein>
<name>A0ABC8T159_9AQUA</name>
<feature type="compositionally biased region" description="Basic residues" evidence="1">
    <location>
        <begin position="133"/>
        <end position="143"/>
    </location>
</feature>
<evidence type="ECO:0000256" key="1">
    <source>
        <dbReference type="SAM" id="MobiDB-lite"/>
    </source>
</evidence>
<dbReference type="Proteomes" id="UP001642360">
    <property type="component" value="Unassembled WGS sequence"/>
</dbReference>
<feature type="compositionally biased region" description="Acidic residues" evidence="1">
    <location>
        <begin position="50"/>
        <end position="76"/>
    </location>
</feature>
<dbReference type="PANTHER" id="PTHR35321">
    <property type="entry name" value="OS02G0753200 PROTEIN"/>
    <property type="match status" value="1"/>
</dbReference>
<reference evidence="2 3" key="1">
    <citation type="submission" date="2024-02" db="EMBL/GenBank/DDBJ databases">
        <authorList>
            <person name="Vignale AGUSTIN F."/>
            <person name="Sosa J E."/>
            <person name="Modenutti C."/>
        </authorList>
    </citation>
    <scope>NUCLEOTIDE SEQUENCE [LARGE SCALE GENOMIC DNA]</scope>
</reference>
<organism evidence="2 3">
    <name type="scientific">Ilex paraguariensis</name>
    <name type="common">yerba mate</name>
    <dbReference type="NCBI Taxonomy" id="185542"/>
    <lineage>
        <taxon>Eukaryota</taxon>
        <taxon>Viridiplantae</taxon>
        <taxon>Streptophyta</taxon>
        <taxon>Embryophyta</taxon>
        <taxon>Tracheophyta</taxon>
        <taxon>Spermatophyta</taxon>
        <taxon>Magnoliopsida</taxon>
        <taxon>eudicotyledons</taxon>
        <taxon>Gunneridae</taxon>
        <taxon>Pentapetalae</taxon>
        <taxon>asterids</taxon>
        <taxon>campanulids</taxon>
        <taxon>Aquifoliales</taxon>
        <taxon>Aquifoliaceae</taxon>
        <taxon>Ilex</taxon>
    </lineage>
</organism>
<dbReference type="PANTHER" id="PTHR35321:SF1">
    <property type="entry name" value="OS02G0753200 PROTEIN"/>
    <property type="match status" value="1"/>
</dbReference>
<keyword evidence="3" id="KW-1185">Reference proteome</keyword>
<evidence type="ECO:0000313" key="3">
    <source>
        <dbReference type="Proteomes" id="UP001642360"/>
    </source>
</evidence>
<feature type="region of interest" description="Disordered" evidence="1">
    <location>
        <begin position="132"/>
        <end position="154"/>
    </location>
</feature>
<comment type="caution">
    <text evidence="2">The sequence shown here is derived from an EMBL/GenBank/DDBJ whole genome shotgun (WGS) entry which is preliminary data.</text>
</comment>
<sequence length="154" mass="16785">MAQLISPAQGGRSLVIPSSLTKSLGSLASSRFSLLRNAMSLALVQGYLSADEEEEQEPKDLNSSDDDDDDDDDDGDISNNRSGYKPLFDFSANPSSSSSLPSALDIFSQISAPPEFLNNCVQEPVSRDVDVKRWRHGGRRNRQEKKDLPAGNVI</sequence>
<accession>A0ABC8T159</accession>
<proteinExistence type="predicted"/>
<feature type="compositionally biased region" description="Low complexity" evidence="1">
    <location>
        <begin position="89"/>
        <end position="100"/>
    </location>
</feature>
<evidence type="ECO:0000313" key="2">
    <source>
        <dbReference type="EMBL" id="CAK9163115.1"/>
    </source>
</evidence>
<dbReference type="AlphaFoldDB" id="A0ABC8T159"/>